<comment type="caution">
    <text evidence="3">The sequence shown here is derived from an EMBL/GenBank/DDBJ whole genome shotgun (WGS) entry which is preliminary data.</text>
</comment>
<feature type="region of interest" description="Disordered" evidence="1">
    <location>
        <begin position="1"/>
        <end position="152"/>
    </location>
</feature>
<sequence>MPPRQDSSSDSSDSDKEQKPTLPSRDRDFTSSQRKGGAGAIESDSSDDEAAPLRTKDESSEDEAPQRRKVPPLKPHKTTIGQRMRGVIGSVFAKRTKSQEPSQKLMETWKSQGRDANTPRGQDVGDDSDASVDSDGVKRKRFKIDPSDMKGGTMQIKDMKTLLQYLEPDPDYGTQPVERHLMPIDDWLHRPETCEDIPTYIEDPKTGRWRKLRKRHQVKKKEEHSREERKAVAALDAELDAVDRLLKNEAVPEDRSMKLERVLNAFFTAARGAFCGLAGGVIIINFALDKDRQLLDHYGRTSNLFRRWGYLLATTVFVGALNAWHNAQANARIERIDPILTLEVRSMVVIYFFALVFTLAMATADASLARHWTDWDPETTDATELQLYNDRDDDWERVFYGKATELQTFKTWRFCCWARFVCAAVGWLVSLNRFDQLSKQLHAKRREIDALRGAVRTASTKMIDLYNEQEKNKEVPTGTEALRDLLGRRGLPVPAEAQDLVRNPLMEAEAPTLERKDEKPSALQKMAALQKKKAELGKKSAEELSKTRGNEEEKTTENPIRGVRVVQSKPAASPAKSDASGSSDDSSTDDEGPRDLLTGSPRQRR</sequence>
<feature type="compositionally biased region" description="Basic and acidic residues" evidence="1">
    <location>
        <begin position="13"/>
        <end position="29"/>
    </location>
</feature>
<keyword evidence="2" id="KW-1133">Transmembrane helix</keyword>
<evidence type="ECO:0000256" key="2">
    <source>
        <dbReference type="SAM" id="Phobius"/>
    </source>
</evidence>
<feature type="transmembrane region" description="Helical" evidence="2">
    <location>
        <begin position="308"/>
        <end position="327"/>
    </location>
</feature>
<reference evidence="3" key="1">
    <citation type="submission" date="2021-11" db="EMBL/GenBank/DDBJ databases">
        <authorList>
            <consortium name="Genoscope - CEA"/>
            <person name="William W."/>
        </authorList>
    </citation>
    <scope>NUCLEOTIDE SEQUENCE</scope>
</reference>
<feature type="transmembrane region" description="Helical" evidence="2">
    <location>
        <begin position="265"/>
        <end position="288"/>
    </location>
</feature>
<dbReference type="Pfam" id="PF15383">
    <property type="entry name" value="TMEM237"/>
    <property type="match status" value="1"/>
</dbReference>
<feature type="compositionally biased region" description="Basic residues" evidence="1">
    <location>
        <begin position="67"/>
        <end position="77"/>
    </location>
</feature>
<dbReference type="Proteomes" id="UP000789595">
    <property type="component" value="Unassembled WGS sequence"/>
</dbReference>
<keyword evidence="2" id="KW-0812">Transmembrane</keyword>
<accession>A0A8J2SY77</accession>
<evidence type="ECO:0008006" key="5">
    <source>
        <dbReference type="Google" id="ProtNLM"/>
    </source>
</evidence>
<evidence type="ECO:0000313" key="3">
    <source>
        <dbReference type="EMBL" id="CAH0379621.1"/>
    </source>
</evidence>
<feature type="compositionally biased region" description="Low complexity" evidence="1">
    <location>
        <begin position="1"/>
        <end position="11"/>
    </location>
</feature>
<feature type="compositionally biased region" description="Low complexity" evidence="1">
    <location>
        <begin position="568"/>
        <end position="585"/>
    </location>
</feature>
<proteinExistence type="predicted"/>
<name>A0A8J2SY77_9STRA</name>
<protein>
    <recommendedName>
        <fullName evidence="5">Transmembrane protein</fullName>
    </recommendedName>
</protein>
<keyword evidence="2" id="KW-0472">Membrane</keyword>
<feature type="transmembrane region" description="Helical" evidence="2">
    <location>
        <begin position="348"/>
        <end position="369"/>
    </location>
</feature>
<dbReference type="InterPro" id="IPR029409">
    <property type="entry name" value="TMEM237"/>
</dbReference>
<gene>
    <name evidence="3" type="ORF">PECAL_6P12490</name>
</gene>
<dbReference type="EMBL" id="CAKKNE010000006">
    <property type="protein sequence ID" value="CAH0379621.1"/>
    <property type="molecule type" value="Genomic_DNA"/>
</dbReference>
<feature type="compositionally biased region" description="Basic and acidic residues" evidence="1">
    <location>
        <begin position="532"/>
        <end position="556"/>
    </location>
</feature>
<organism evidence="3 4">
    <name type="scientific">Pelagomonas calceolata</name>
    <dbReference type="NCBI Taxonomy" id="35677"/>
    <lineage>
        <taxon>Eukaryota</taxon>
        <taxon>Sar</taxon>
        <taxon>Stramenopiles</taxon>
        <taxon>Ochrophyta</taxon>
        <taxon>Pelagophyceae</taxon>
        <taxon>Pelagomonadales</taxon>
        <taxon>Pelagomonadaceae</taxon>
        <taxon>Pelagomonas</taxon>
    </lineage>
</organism>
<evidence type="ECO:0000313" key="4">
    <source>
        <dbReference type="Proteomes" id="UP000789595"/>
    </source>
</evidence>
<evidence type="ECO:0000256" key="1">
    <source>
        <dbReference type="SAM" id="MobiDB-lite"/>
    </source>
</evidence>
<feature type="region of interest" description="Disordered" evidence="1">
    <location>
        <begin position="529"/>
        <end position="605"/>
    </location>
</feature>
<dbReference type="AlphaFoldDB" id="A0A8J2SY77"/>
<keyword evidence="4" id="KW-1185">Reference proteome</keyword>